<accession>A0A8D8EY36</accession>
<reference evidence="1" key="1">
    <citation type="submission" date="2021-05" db="EMBL/GenBank/DDBJ databases">
        <authorList>
            <person name="Alioto T."/>
            <person name="Alioto T."/>
            <person name="Gomez Garrido J."/>
        </authorList>
    </citation>
    <scope>NUCLEOTIDE SEQUENCE</scope>
</reference>
<sequence length="126" mass="13863">MIFFGARSPKSAGKQLVYSNRFSLRHLVRQDSNASVARLAAHIPRNQVMAPSLTSIARSSPPGVMRLRNYLSCRSSPAVDVLDPRQIPLGNTDTLAFRWTLISIARGVVPTCPAFLRCGFLPRTTP</sequence>
<dbReference type="AlphaFoldDB" id="A0A8D8EY36"/>
<name>A0A8D8EY36_CULPI</name>
<organism evidence="1">
    <name type="scientific">Culex pipiens</name>
    <name type="common">House mosquito</name>
    <dbReference type="NCBI Taxonomy" id="7175"/>
    <lineage>
        <taxon>Eukaryota</taxon>
        <taxon>Metazoa</taxon>
        <taxon>Ecdysozoa</taxon>
        <taxon>Arthropoda</taxon>
        <taxon>Hexapoda</taxon>
        <taxon>Insecta</taxon>
        <taxon>Pterygota</taxon>
        <taxon>Neoptera</taxon>
        <taxon>Endopterygota</taxon>
        <taxon>Diptera</taxon>
        <taxon>Nematocera</taxon>
        <taxon>Culicoidea</taxon>
        <taxon>Culicidae</taxon>
        <taxon>Culicinae</taxon>
        <taxon>Culicini</taxon>
        <taxon>Culex</taxon>
        <taxon>Culex</taxon>
    </lineage>
</organism>
<proteinExistence type="predicted"/>
<dbReference type="EMBL" id="HBUE01020290">
    <property type="protein sequence ID" value="CAG6452217.1"/>
    <property type="molecule type" value="Transcribed_RNA"/>
</dbReference>
<protein>
    <submittedName>
        <fullName evidence="1">(northern house mosquito) hypothetical protein</fullName>
    </submittedName>
</protein>
<evidence type="ECO:0000313" key="1">
    <source>
        <dbReference type="EMBL" id="CAG6452217.1"/>
    </source>
</evidence>